<evidence type="ECO:0000256" key="3">
    <source>
        <dbReference type="ARBA" id="ARBA00023002"/>
    </source>
</evidence>
<evidence type="ECO:0000313" key="5">
    <source>
        <dbReference type="Proteomes" id="UP000016932"/>
    </source>
</evidence>
<dbReference type="InterPro" id="IPR002347">
    <property type="entry name" value="SDR_fam"/>
</dbReference>
<comment type="similarity">
    <text evidence="1">Belongs to the short-chain dehydrogenases/reductases (SDR) family.</text>
</comment>
<dbReference type="Pfam" id="PF23441">
    <property type="entry name" value="SDR"/>
    <property type="match status" value="1"/>
</dbReference>
<dbReference type="CDD" id="cd05233">
    <property type="entry name" value="SDR_c"/>
    <property type="match status" value="1"/>
</dbReference>
<dbReference type="InterPro" id="IPR057571">
    <property type="entry name" value="SDR_PhqE-like"/>
</dbReference>
<dbReference type="eggNOG" id="KOG0725">
    <property type="taxonomic scope" value="Eukaryota"/>
</dbReference>
<dbReference type="OrthoDB" id="294295at2759"/>
<dbReference type="Proteomes" id="UP000016932">
    <property type="component" value="Unassembled WGS sequence"/>
</dbReference>
<evidence type="ECO:0000313" key="4">
    <source>
        <dbReference type="EMBL" id="EME84580.1"/>
    </source>
</evidence>
<dbReference type="RefSeq" id="XP_007925204.1">
    <property type="nucleotide sequence ID" value="XM_007927013.1"/>
</dbReference>
<dbReference type="PANTHER" id="PTHR43477:SF1">
    <property type="entry name" value="DIHYDROANTICAPSIN 7-DEHYDROGENASE"/>
    <property type="match status" value="1"/>
</dbReference>
<dbReference type="EMBL" id="KB446557">
    <property type="protein sequence ID" value="EME84580.1"/>
    <property type="molecule type" value="Genomic_DNA"/>
</dbReference>
<dbReference type="InterPro" id="IPR051122">
    <property type="entry name" value="SDR_DHRS6-like"/>
</dbReference>
<dbReference type="HOGENOM" id="CLU_010194_15_2_1"/>
<dbReference type="KEGG" id="pfj:MYCFIDRAFT_210917"/>
<protein>
    <submittedName>
        <fullName evidence="4">Uncharacterized protein</fullName>
    </submittedName>
</protein>
<dbReference type="GO" id="GO:0016491">
    <property type="term" value="F:oxidoreductase activity"/>
    <property type="evidence" value="ECO:0007669"/>
    <property type="project" value="UniProtKB-KW"/>
</dbReference>
<proteinExistence type="inferred from homology"/>
<dbReference type="Gene3D" id="3.40.50.720">
    <property type="entry name" value="NAD(P)-binding Rossmann-like Domain"/>
    <property type="match status" value="1"/>
</dbReference>
<dbReference type="PANTHER" id="PTHR43477">
    <property type="entry name" value="DIHYDROANTICAPSIN 7-DEHYDROGENASE"/>
    <property type="match status" value="1"/>
</dbReference>
<dbReference type="AlphaFoldDB" id="M2Z432"/>
<gene>
    <name evidence="4" type="ORF">MYCFIDRAFT_210917</name>
</gene>
<keyword evidence="5" id="KW-1185">Reference proteome</keyword>
<accession>M2Z432</accession>
<dbReference type="InterPro" id="IPR036291">
    <property type="entry name" value="NAD(P)-bd_dom_sf"/>
</dbReference>
<organism evidence="4 5">
    <name type="scientific">Pseudocercospora fijiensis (strain CIRAD86)</name>
    <name type="common">Black leaf streak disease fungus</name>
    <name type="synonym">Mycosphaerella fijiensis</name>
    <dbReference type="NCBI Taxonomy" id="383855"/>
    <lineage>
        <taxon>Eukaryota</taxon>
        <taxon>Fungi</taxon>
        <taxon>Dikarya</taxon>
        <taxon>Ascomycota</taxon>
        <taxon>Pezizomycotina</taxon>
        <taxon>Dothideomycetes</taxon>
        <taxon>Dothideomycetidae</taxon>
        <taxon>Mycosphaerellales</taxon>
        <taxon>Mycosphaerellaceae</taxon>
        <taxon>Pseudocercospora</taxon>
    </lineage>
</organism>
<keyword evidence="2" id="KW-0521">NADP</keyword>
<name>M2Z432_PSEFD</name>
<keyword evidence="3" id="KW-0560">Oxidoreductase</keyword>
<reference evidence="4 5" key="1">
    <citation type="journal article" date="2012" name="PLoS Pathog.">
        <title>Diverse lifestyles and strategies of plant pathogenesis encoded in the genomes of eighteen Dothideomycetes fungi.</title>
        <authorList>
            <person name="Ohm R.A."/>
            <person name="Feau N."/>
            <person name="Henrissat B."/>
            <person name="Schoch C.L."/>
            <person name="Horwitz B.A."/>
            <person name="Barry K.W."/>
            <person name="Condon B.J."/>
            <person name="Copeland A.C."/>
            <person name="Dhillon B."/>
            <person name="Glaser F."/>
            <person name="Hesse C.N."/>
            <person name="Kosti I."/>
            <person name="LaButti K."/>
            <person name="Lindquist E.A."/>
            <person name="Lucas S."/>
            <person name="Salamov A.A."/>
            <person name="Bradshaw R.E."/>
            <person name="Ciuffetti L."/>
            <person name="Hamelin R.C."/>
            <person name="Kema G.H.J."/>
            <person name="Lawrence C."/>
            <person name="Scott J.A."/>
            <person name="Spatafora J.W."/>
            <person name="Turgeon B.G."/>
            <person name="de Wit P.J.G.M."/>
            <person name="Zhong S."/>
            <person name="Goodwin S.B."/>
            <person name="Grigoriev I.V."/>
        </authorList>
    </citation>
    <scope>NUCLEOTIDE SEQUENCE [LARGE SCALE GENOMIC DNA]</scope>
    <source>
        <strain evidence="4 5">CIRAD86</strain>
    </source>
</reference>
<sequence length="273" mass="29086">MEPTLQYINKLQNRKVLIIGGTSGIGICVAEAAIEHGAIVTITGSTESKLHTSLLRLNKIASPLRRASGIPNPAVSGHLCDLSDLSLQESTLRLLLEAVTVNGEYKLDHVIFTAGNRISIPGLEDVTPDQVQAMQTVRIIAPIMLAKLLPAYMTKSALSSLTLTGGTQAIKPSPGWSVMAGIMSSIFGLTRGFALDLQPIRVNAVIPGAVKGMATDELDPVVLEERMAQFRLTTLTNTVGTPEEVAEAYLYFMKSSYASGTVTVVDGGKLLRV</sequence>
<dbReference type="SUPFAM" id="SSF51735">
    <property type="entry name" value="NAD(P)-binding Rossmann-fold domains"/>
    <property type="match status" value="1"/>
</dbReference>
<dbReference type="VEuPathDB" id="FungiDB:MYCFIDRAFT_210917"/>
<dbReference type="PRINTS" id="PR00081">
    <property type="entry name" value="GDHRDH"/>
</dbReference>
<evidence type="ECO:0000256" key="2">
    <source>
        <dbReference type="ARBA" id="ARBA00022857"/>
    </source>
</evidence>
<dbReference type="GeneID" id="19337244"/>
<evidence type="ECO:0000256" key="1">
    <source>
        <dbReference type="ARBA" id="ARBA00006484"/>
    </source>
</evidence>